<evidence type="ECO:0000256" key="7">
    <source>
        <dbReference type="ARBA" id="ARBA00023136"/>
    </source>
</evidence>
<evidence type="ECO:0000256" key="4">
    <source>
        <dbReference type="ARBA" id="ARBA00022787"/>
    </source>
</evidence>
<dbReference type="GO" id="GO:0007005">
    <property type="term" value="P:mitochondrion organization"/>
    <property type="evidence" value="ECO:0007669"/>
    <property type="project" value="TreeGrafter"/>
</dbReference>
<keyword evidence="5" id="KW-0653">Protein transport</keyword>
<keyword evidence="6" id="KW-0496">Mitochondrion</keyword>
<dbReference type="InterPro" id="IPR033468">
    <property type="entry name" value="Metaxin_GST"/>
</dbReference>
<dbReference type="CDD" id="cd03078">
    <property type="entry name" value="GST_N_Metaxin1_like"/>
    <property type="match status" value="1"/>
</dbReference>
<dbReference type="InterPro" id="IPR050931">
    <property type="entry name" value="Mito_Protein_Transport_Metaxin"/>
</dbReference>
<evidence type="ECO:0000256" key="5">
    <source>
        <dbReference type="ARBA" id="ARBA00022927"/>
    </source>
</evidence>
<keyword evidence="12" id="KW-1185">Reference proteome</keyword>
<accession>A0AA39L112</accession>
<dbReference type="GO" id="GO:0001401">
    <property type="term" value="C:SAM complex"/>
    <property type="evidence" value="ECO:0007669"/>
    <property type="project" value="InterPro"/>
</dbReference>
<evidence type="ECO:0000256" key="6">
    <source>
        <dbReference type="ARBA" id="ARBA00023128"/>
    </source>
</evidence>
<evidence type="ECO:0000256" key="3">
    <source>
        <dbReference type="ARBA" id="ARBA00022448"/>
    </source>
</evidence>
<dbReference type="PANTHER" id="PTHR12289">
    <property type="entry name" value="METAXIN RELATED"/>
    <property type="match status" value="1"/>
</dbReference>
<comment type="similarity">
    <text evidence="2">Belongs to the metaxin family.</text>
</comment>
<dbReference type="InterPro" id="IPR019564">
    <property type="entry name" value="Sam37/metaxin_N"/>
</dbReference>
<protein>
    <recommendedName>
        <fullName evidence="13">Metaxin-1</fullName>
    </recommendedName>
</protein>
<feature type="transmembrane region" description="Helical" evidence="8">
    <location>
        <begin position="277"/>
        <end position="297"/>
    </location>
</feature>
<keyword evidence="8" id="KW-0812">Transmembrane</keyword>
<dbReference type="SUPFAM" id="SSF47616">
    <property type="entry name" value="GST C-terminal domain-like"/>
    <property type="match status" value="1"/>
</dbReference>
<proteinExistence type="inferred from homology"/>
<keyword evidence="4" id="KW-1000">Mitochondrion outer membrane</keyword>
<keyword evidence="3" id="KW-0813">Transport</keyword>
<organism evidence="11 12">
    <name type="scientific">Microctonus hyperodae</name>
    <name type="common">Parasitoid wasp</name>
    <dbReference type="NCBI Taxonomy" id="165561"/>
    <lineage>
        <taxon>Eukaryota</taxon>
        <taxon>Metazoa</taxon>
        <taxon>Ecdysozoa</taxon>
        <taxon>Arthropoda</taxon>
        <taxon>Hexapoda</taxon>
        <taxon>Insecta</taxon>
        <taxon>Pterygota</taxon>
        <taxon>Neoptera</taxon>
        <taxon>Endopterygota</taxon>
        <taxon>Hymenoptera</taxon>
        <taxon>Apocrita</taxon>
        <taxon>Ichneumonoidea</taxon>
        <taxon>Braconidae</taxon>
        <taxon>Euphorinae</taxon>
        <taxon>Microctonus</taxon>
    </lineage>
</organism>
<dbReference type="Gene3D" id="1.20.1050.10">
    <property type="match status" value="1"/>
</dbReference>
<comment type="caution">
    <text evidence="11">The sequence shown here is derived from an EMBL/GenBank/DDBJ whole genome shotgun (WGS) entry which is preliminary data.</text>
</comment>
<reference evidence="11" key="2">
    <citation type="submission" date="2023-03" db="EMBL/GenBank/DDBJ databases">
        <authorList>
            <person name="Inwood S.N."/>
            <person name="Skelly J.G."/>
            <person name="Guhlin J."/>
            <person name="Harrop T.W.R."/>
            <person name="Goldson S.G."/>
            <person name="Dearden P.K."/>
        </authorList>
    </citation>
    <scope>NUCLEOTIDE SEQUENCE</scope>
    <source>
        <strain evidence="11">Lincoln</strain>
        <tissue evidence="11">Whole body</tissue>
    </source>
</reference>
<dbReference type="CDD" id="cd03212">
    <property type="entry name" value="GST_C_Metaxin1_3"/>
    <property type="match status" value="1"/>
</dbReference>
<dbReference type="Pfam" id="PF17171">
    <property type="entry name" value="GST_C_6"/>
    <property type="match status" value="1"/>
</dbReference>
<evidence type="ECO:0000259" key="10">
    <source>
        <dbReference type="Pfam" id="PF17171"/>
    </source>
</evidence>
<name>A0AA39L112_MICHY</name>
<dbReference type="Pfam" id="PF10568">
    <property type="entry name" value="Tom37"/>
    <property type="match status" value="1"/>
</dbReference>
<dbReference type="EMBL" id="JAQQBR010000002">
    <property type="protein sequence ID" value="KAK0180956.1"/>
    <property type="molecule type" value="Genomic_DNA"/>
</dbReference>
<evidence type="ECO:0008006" key="13">
    <source>
        <dbReference type="Google" id="ProtNLM"/>
    </source>
</evidence>
<keyword evidence="8" id="KW-1133">Transmembrane helix</keyword>
<feature type="domain" description="Mitochondrial outer membrane transport complex Sam37/metaxin N-terminal" evidence="9">
    <location>
        <begin position="25"/>
        <end position="144"/>
    </location>
</feature>
<evidence type="ECO:0000313" key="12">
    <source>
        <dbReference type="Proteomes" id="UP001168972"/>
    </source>
</evidence>
<dbReference type="AlphaFoldDB" id="A0AA39L112"/>
<sequence length="322" mass="37432">MNSDETYHLDVWKGDWGLPSIDIHSLQILAYAKFSGVALAVNTTCNPFTTPNGQLPVLRNDINKLDSIQDMVKFLKTKNFTPDSSLSPKQCAEIVSYDYMLKEKFYPALQFVWWLDHRNFTELIRPWYSKAIPFPLNFYYPSQYEKRARTMVELLFPNEDAMTVIESKLYSDAQKCMTLLSTRLGELDYFFGSKPTSMDALIYSYLAPLLKAPLPNPALQNHLKACTNLVKFVSRVSQRYFEYDYQEYEKIKAKENEEKHSRTDSDNEFPHKRRDQVFAGIFVTIAMVTYAIFTGIVEVTPKNDNELMDDTEDYLSESYVED</sequence>
<evidence type="ECO:0000259" key="9">
    <source>
        <dbReference type="Pfam" id="PF10568"/>
    </source>
</evidence>
<feature type="domain" description="Metaxin glutathione S-transferase" evidence="10">
    <location>
        <begin position="173"/>
        <end position="236"/>
    </location>
</feature>
<comment type="subcellular location">
    <subcellularLocation>
        <location evidence="1">Mitochondrion outer membrane</location>
    </subcellularLocation>
</comment>
<evidence type="ECO:0000256" key="1">
    <source>
        <dbReference type="ARBA" id="ARBA00004294"/>
    </source>
</evidence>
<reference evidence="11" key="1">
    <citation type="journal article" date="2023" name="bioRxiv">
        <title>Scaffold-level genome assemblies of two parasitoid biocontrol wasps reveal the parthenogenesis mechanism and an associated novel virus.</title>
        <authorList>
            <person name="Inwood S."/>
            <person name="Skelly J."/>
            <person name="Guhlin J."/>
            <person name="Harrop T."/>
            <person name="Goldson S."/>
            <person name="Dearden P."/>
        </authorList>
    </citation>
    <scope>NUCLEOTIDE SEQUENCE</scope>
    <source>
        <strain evidence="11">Lincoln</strain>
        <tissue evidence="11">Whole body</tissue>
    </source>
</reference>
<dbReference type="InterPro" id="IPR036282">
    <property type="entry name" value="Glutathione-S-Trfase_C_sf"/>
</dbReference>
<gene>
    <name evidence="11" type="ORF">PV327_003284</name>
</gene>
<dbReference type="GO" id="GO:0015031">
    <property type="term" value="P:protein transport"/>
    <property type="evidence" value="ECO:0007669"/>
    <property type="project" value="UniProtKB-KW"/>
</dbReference>
<evidence type="ECO:0000256" key="2">
    <source>
        <dbReference type="ARBA" id="ARBA00009170"/>
    </source>
</evidence>
<keyword evidence="7 8" id="KW-0472">Membrane</keyword>
<dbReference type="PANTHER" id="PTHR12289:SF41">
    <property type="entry name" value="FAILED AXON CONNECTIONS-RELATED"/>
    <property type="match status" value="1"/>
</dbReference>
<evidence type="ECO:0000313" key="11">
    <source>
        <dbReference type="EMBL" id="KAK0180956.1"/>
    </source>
</evidence>
<evidence type="ECO:0000256" key="8">
    <source>
        <dbReference type="SAM" id="Phobius"/>
    </source>
</evidence>
<dbReference type="Proteomes" id="UP001168972">
    <property type="component" value="Unassembled WGS sequence"/>
</dbReference>